<feature type="transmembrane region" description="Helical" evidence="2">
    <location>
        <begin position="12"/>
        <end position="33"/>
    </location>
</feature>
<organism evidence="3 4">
    <name type="scientific">Succinivibrio faecicola</name>
    <dbReference type="NCBI Taxonomy" id="2820300"/>
    <lineage>
        <taxon>Bacteria</taxon>
        <taxon>Pseudomonadati</taxon>
        <taxon>Pseudomonadota</taxon>
        <taxon>Gammaproteobacteria</taxon>
        <taxon>Aeromonadales</taxon>
        <taxon>Succinivibrionaceae</taxon>
        <taxon>Succinivibrio</taxon>
    </lineage>
</organism>
<gene>
    <name evidence="3" type="ORF">J5V48_02265</name>
</gene>
<keyword evidence="2" id="KW-1133">Transmembrane helix</keyword>
<evidence type="ECO:0000256" key="1">
    <source>
        <dbReference type="SAM" id="MobiDB-lite"/>
    </source>
</evidence>
<protein>
    <recommendedName>
        <fullName evidence="5">Lipoprotein</fullName>
    </recommendedName>
</protein>
<comment type="caution">
    <text evidence="3">The sequence shown here is derived from an EMBL/GenBank/DDBJ whole genome shotgun (WGS) entry which is preliminary data.</text>
</comment>
<evidence type="ECO:0000313" key="3">
    <source>
        <dbReference type="EMBL" id="MBW7569712.1"/>
    </source>
</evidence>
<feature type="region of interest" description="Disordered" evidence="1">
    <location>
        <begin position="171"/>
        <end position="193"/>
    </location>
</feature>
<keyword evidence="4" id="KW-1185">Reference proteome</keyword>
<evidence type="ECO:0008006" key="5">
    <source>
        <dbReference type="Google" id="ProtNLM"/>
    </source>
</evidence>
<name>A0ABS7DEI3_9GAMM</name>
<sequence>MFNPVYNADGKISYFRVLCLSVAFGCLICGCMVDNDKKTVQRSKVLESVQQETVLPAIEHDYKQIRTLALEEFTFDVEYLQTCGTLDRGFDNCVVELSDSLKPYYSLNLDASADGYKIAFVANEDSKNELENFESDSNGEIKIVDSDGNFDKQALTELKKAKGKFKIIRDTDNQDGHAAPSGLSPMVRNLSKR</sequence>
<evidence type="ECO:0000256" key="2">
    <source>
        <dbReference type="SAM" id="Phobius"/>
    </source>
</evidence>
<keyword evidence="2" id="KW-0472">Membrane</keyword>
<accession>A0ABS7DEI3</accession>
<reference evidence="3 4" key="1">
    <citation type="submission" date="2021-03" db="EMBL/GenBank/DDBJ databases">
        <title>Succinivibrio sp. nov. isolated from feces of cow.</title>
        <authorList>
            <person name="Choi J.-Y."/>
        </authorList>
    </citation>
    <scope>NUCLEOTIDE SEQUENCE [LARGE SCALE GENOMIC DNA]</scope>
    <source>
        <strain evidence="3 4">AGMB01872</strain>
    </source>
</reference>
<evidence type="ECO:0000313" key="4">
    <source>
        <dbReference type="Proteomes" id="UP000731465"/>
    </source>
</evidence>
<keyword evidence="2" id="KW-0812">Transmembrane</keyword>
<dbReference type="Proteomes" id="UP000731465">
    <property type="component" value="Unassembled WGS sequence"/>
</dbReference>
<dbReference type="RefSeq" id="WP_219936657.1">
    <property type="nucleotide sequence ID" value="NZ_JAGFNY010000004.1"/>
</dbReference>
<proteinExistence type="predicted"/>
<dbReference type="EMBL" id="JAGFNY010000004">
    <property type="protein sequence ID" value="MBW7569712.1"/>
    <property type="molecule type" value="Genomic_DNA"/>
</dbReference>